<reference evidence="1 2" key="1">
    <citation type="submission" date="2020-06" db="EMBL/GenBank/DDBJ databases">
        <title>Nonomuraea sp. SMC257, a novel actinomycete isolated from soil.</title>
        <authorList>
            <person name="Chanama M."/>
        </authorList>
    </citation>
    <scope>NUCLEOTIDE SEQUENCE [LARGE SCALE GENOMIC DNA]</scope>
    <source>
        <strain evidence="1 2">SMC257</strain>
    </source>
</reference>
<dbReference type="Proteomes" id="UP000586042">
    <property type="component" value="Unassembled WGS sequence"/>
</dbReference>
<evidence type="ECO:0000313" key="2">
    <source>
        <dbReference type="Proteomes" id="UP000586042"/>
    </source>
</evidence>
<dbReference type="EMBL" id="JABWGN010000001">
    <property type="protein sequence ID" value="NUW30226.1"/>
    <property type="molecule type" value="Genomic_DNA"/>
</dbReference>
<protein>
    <submittedName>
        <fullName evidence="1">Uncharacterized protein</fullName>
    </submittedName>
</protein>
<dbReference type="RefSeq" id="WP_175587681.1">
    <property type="nucleotide sequence ID" value="NZ_JABWGN010000001.1"/>
</dbReference>
<organism evidence="1 2">
    <name type="scientific">Nonomuraea montanisoli</name>
    <dbReference type="NCBI Taxonomy" id="2741721"/>
    <lineage>
        <taxon>Bacteria</taxon>
        <taxon>Bacillati</taxon>
        <taxon>Actinomycetota</taxon>
        <taxon>Actinomycetes</taxon>
        <taxon>Streptosporangiales</taxon>
        <taxon>Streptosporangiaceae</taxon>
        <taxon>Nonomuraea</taxon>
    </lineage>
</organism>
<keyword evidence="2" id="KW-1185">Reference proteome</keyword>
<evidence type="ECO:0000313" key="1">
    <source>
        <dbReference type="EMBL" id="NUW30226.1"/>
    </source>
</evidence>
<gene>
    <name evidence="1" type="ORF">HTZ77_02105</name>
</gene>
<accession>A0A7Y6M1A7</accession>
<proteinExistence type="predicted"/>
<name>A0A7Y6M1A7_9ACTN</name>
<comment type="caution">
    <text evidence="1">The sequence shown here is derived from an EMBL/GenBank/DDBJ whole genome shotgun (WGS) entry which is preliminary data.</text>
</comment>
<sequence length="240" mass="24749">MDLYASGTTLYTSGIASSVAAAGIATNPILKMIARYLATSWGTLFSSPSDIWDEAVNCGTMAVDVEVAGGSLKTVIHGVSKDDWEKMGREEANTTASKFDADATEVKEIFDTLQDILKSLAAWSMGGAVGCVTTGGIMLLVAWANSAGKILGPAAVASEITTVASGNALLAAVRGAVGKNVKVYITAATVAMALKAVLAQHSMSALRAAAHPVDKVPEFEQVYIPDLPTTDKKGKPLGDA</sequence>
<dbReference type="AlphaFoldDB" id="A0A7Y6M1A7"/>